<dbReference type="CDD" id="cd14014">
    <property type="entry name" value="STKc_PknB_like"/>
    <property type="match status" value="1"/>
</dbReference>
<keyword evidence="6" id="KW-0812">Transmembrane</keyword>
<reference evidence="13 14" key="1">
    <citation type="journal article" date="2019" name="Emerg. Microbes Infect.">
        <title>Comprehensive subspecies identification of 175 nontuberculous mycobacteria species based on 7547 genomic profiles.</title>
        <authorList>
            <person name="Matsumoto Y."/>
            <person name="Kinjo T."/>
            <person name="Motooka D."/>
            <person name="Nabeya D."/>
            <person name="Jung N."/>
            <person name="Uechi K."/>
            <person name="Horii T."/>
            <person name="Iida T."/>
            <person name="Fujita J."/>
            <person name="Nakamura S."/>
        </authorList>
    </citation>
    <scope>NUCLEOTIDE SEQUENCE [LARGE SCALE GENOMIC DNA]</scope>
    <source>
        <strain evidence="13 14">JCM 14742</strain>
    </source>
</reference>
<dbReference type="InterPro" id="IPR029000">
    <property type="entry name" value="Cyclophilin-like_dom_sf"/>
</dbReference>
<organism evidence="13 14">
    <name type="scientific">Mycobacterium parmense</name>
    <dbReference type="NCBI Taxonomy" id="185642"/>
    <lineage>
        <taxon>Bacteria</taxon>
        <taxon>Bacillati</taxon>
        <taxon>Actinomycetota</taxon>
        <taxon>Actinomycetes</taxon>
        <taxon>Mycobacteriales</taxon>
        <taxon>Mycobacteriaceae</taxon>
        <taxon>Mycobacterium</taxon>
        <taxon>Mycobacterium simiae complex</taxon>
    </lineage>
</organism>
<name>A0A7I7YUU8_9MYCO</name>
<evidence type="ECO:0000256" key="12">
    <source>
        <dbReference type="SAM" id="MobiDB-lite"/>
    </source>
</evidence>
<proteinExistence type="predicted"/>
<evidence type="ECO:0000256" key="10">
    <source>
        <dbReference type="ARBA" id="ARBA00022989"/>
    </source>
</evidence>
<dbReference type="GO" id="GO:0004674">
    <property type="term" value="F:protein serine/threonine kinase activity"/>
    <property type="evidence" value="ECO:0007669"/>
    <property type="project" value="UniProtKB-KW"/>
</dbReference>
<sequence>MNLDPESFGHYRIEGLLGRGGMGRVYRAHDTTTDRVVALKVLPPHLAEDEDFQRRFRREARIAAGLNDPHVVPIHGYGEIDGRLYVDMRLIEGRDLSRYIAEHGGRLGPDRAVAVIEQVAAALDSAHRVGLIHRDIKPMNILVTTAHDFVYLIDFGLARAEADTQLTNTGATMGTVAYLAPERFRGTTDHRADVYSLACVLYECLTGKRPFDGQTLEEQLNAHLNTPPPRPSAMCPDLPAAFDEVVARGMAKDPNQRYQSAIELAEAAKQALASLSVATAAARVPNPPPPPVPPPPPWGGPPPPRPENRQPGRRLVLGIVGASVVSLAAVTALVISLVHRSDTPAASTASTTPVHPRTLRGWGATSPVPSGALPMPAFAPPADLGANCQYPPSQDAATKPVEPPPSGRVSTTPGRSATISTNYGDIGIKLATNESPCTVNSFVSLVKQQFYNNTPCTRLGIQPRFGLLQCGATESDGTGGPGYNVADEYPADQYPPGDPAIAQGVVYPRGTVAMAPGQTPNTNSSVFNLVFTDSDLQATSTVFGTIDEAGLDTLDKISQVGVAGGGDDGAPAKAITVNSVRLD</sequence>
<dbReference type="PROSITE" id="PS50011">
    <property type="entry name" value="PROTEIN_KINASE_DOM"/>
    <property type="match status" value="1"/>
</dbReference>
<dbReference type="InterPro" id="IPR000719">
    <property type="entry name" value="Prot_kinase_dom"/>
</dbReference>
<keyword evidence="3" id="KW-1003">Cell membrane</keyword>
<evidence type="ECO:0000256" key="2">
    <source>
        <dbReference type="ARBA" id="ARBA00012513"/>
    </source>
</evidence>
<feature type="compositionally biased region" description="Polar residues" evidence="12">
    <location>
        <begin position="408"/>
        <end position="418"/>
    </location>
</feature>
<feature type="compositionally biased region" description="Low complexity" evidence="12">
    <location>
        <begin position="342"/>
        <end position="353"/>
    </location>
</feature>
<evidence type="ECO:0000313" key="14">
    <source>
        <dbReference type="Proteomes" id="UP000467105"/>
    </source>
</evidence>
<dbReference type="Gene3D" id="3.30.200.20">
    <property type="entry name" value="Phosphorylase Kinase, domain 1"/>
    <property type="match status" value="1"/>
</dbReference>
<evidence type="ECO:0000256" key="5">
    <source>
        <dbReference type="ARBA" id="ARBA00022679"/>
    </source>
</evidence>
<dbReference type="GO" id="GO:0080090">
    <property type="term" value="P:regulation of primary metabolic process"/>
    <property type="evidence" value="ECO:0007669"/>
    <property type="project" value="UniProtKB-ARBA"/>
</dbReference>
<dbReference type="Pfam" id="PF00069">
    <property type="entry name" value="Pkinase"/>
    <property type="match status" value="1"/>
</dbReference>
<dbReference type="FunFam" id="1.10.510.10:FF:000021">
    <property type="entry name" value="Serine/threonine protein kinase"/>
    <property type="match status" value="1"/>
</dbReference>
<keyword evidence="7" id="KW-0547">Nucleotide-binding</keyword>
<dbReference type="GO" id="GO:0005886">
    <property type="term" value="C:plasma membrane"/>
    <property type="evidence" value="ECO:0007669"/>
    <property type="project" value="UniProtKB-SubCell"/>
</dbReference>
<dbReference type="InterPro" id="IPR008271">
    <property type="entry name" value="Ser/Thr_kinase_AS"/>
</dbReference>
<evidence type="ECO:0000313" key="13">
    <source>
        <dbReference type="EMBL" id="BBZ44754.1"/>
    </source>
</evidence>
<keyword evidence="10" id="KW-1133">Transmembrane helix</keyword>
<dbReference type="PROSITE" id="PS00107">
    <property type="entry name" value="PROTEIN_KINASE_ATP"/>
    <property type="match status" value="1"/>
</dbReference>
<keyword evidence="11" id="KW-0472">Membrane</keyword>
<dbReference type="SUPFAM" id="SSF56112">
    <property type="entry name" value="Protein kinase-like (PK-like)"/>
    <property type="match status" value="1"/>
</dbReference>
<dbReference type="Proteomes" id="UP000467105">
    <property type="component" value="Chromosome"/>
</dbReference>
<evidence type="ECO:0000256" key="4">
    <source>
        <dbReference type="ARBA" id="ARBA00022527"/>
    </source>
</evidence>
<evidence type="ECO:0000256" key="9">
    <source>
        <dbReference type="ARBA" id="ARBA00022840"/>
    </source>
</evidence>
<feature type="compositionally biased region" description="Pro residues" evidence="12">
    <location>
        <begin position="285"/>
        <end position="305"/>
    </location>
</feature>
<dbReference type="SMART" id="SM00220">
    <property type="entry name" value="S_TKc"/>
    <property type="match status" value="1"/>
</dbReference>
<keyword evidence="8" id="KW-0418">Kinase</keyword>
<dbReference type="SUPFAM" id="SSF50891">
    <property type="entry name" value="Cyclophilin-like"/>
    <property type="match status" value="1"/>
</dbReference>
<keyword evidence="5" id="KW-0808">Transferase</keyword>
<protein>
    <recommendedName>
        <fullName evidence="2">non-specific serine/threonine protein kinase</fullName>
        <ecNumber evidence="2">2.7.11.1</ecNumber>
    </recommendedName>
</protein>
<feature type="region of interest" description="Disordered" evidence="12">
    <location>
        <begin position="282"/>
        <end position="311"/>
    </location>
</feature>
<evidence type="ECO:0000256" key="7">
    <source>
        <dbReference type="ARBA" id="ARBA00022741"/>
    </source>
</evidence>
<dbReference type="Gene3D" id="1.10.510.10">
    <property type="entry name" value="Transferase(Phosphotransferase) domain 1"/>
    <property type="match status" value="1"/>
</dbReference>
<dbReference type="PROSITE" id="PS50072">
    <property type="entry name" value="CSA_PPIASE_2"/>
    <property type="match status" value="1"/>
</dbReference>
<keyword evidence="9" id="KW-0067">ATP-binding</keyword>
<dbReference type="InterPro" id="IPR011009">
    <property type="entry name" value="Kinase-like_dom_sf"/>
</dbReference>
<comment type="subcellular location">
    <subcellularLocation>
        <location evidence="1">Cell membrane</location>
        <topology evidence="1">Single-pass membrane protein</topology>
    </subcellularLocation>
</comment>
<keyword evidence="4" id="KW-0723">Serine/threonine-protein kinase</keyword>
<dbReference type="PANTHER" id="PTHR43289:SF6">
    <property type="entry name" value="SERINE_THREONINE-PROTEIN KINASE NEKL-3"/>
    <property type="match status" value="1"/>
</dbReference>
<feature type="region of interest" description="Disordered" evidence="12">
    <location>
        <begin position="342"/>
        <end position="363"/>
    </location>
</feature>
<feature type="region of interest" description="Disordered" evidence="12">
    <location>
        <begin position="383"/>
        <end position="418"/>
    </location>
</feature>
<evidence type="ECO:0000256" key="11">
    <source>
        <dbReference type="ARBA" id="ARBA00023136"/>
    </source>
</evidence>
<evidence type="ECO:0000256" key="3">
    <source>
        <dbReference type="ARBA" id="ARBA00022475"/>
    </source>
</evidence>
<dbReference type="Gene3D" id="2.40.100.10">
    <property type="entry name" value="Cyclophilin-like"/>
    <property type="match status" value="1"/>
</dbReference>
<evidence type="ECO:0000256" key="6">
    <source>
        <dbReference type="ARBA" id="ARBA00022692"/>
    </source>
</evidence>
<dbReference type="EC" id="2.7.11.1" evidence="2"/>
<gene>
    <name evidence="13" type="ORF">MPRM_20350</name>
</gene>
<dbReference type="Pfam" id="PF00160">
    <property type="entry name" value="Pro_isomerase"/>
    <property type="match status" value="1"/>
</dbReference>
<keyword evidence="14" id="KW-1185">Reference proteome</keyword>
<dbReference type="PROSITE" id="PS00108">
    <property type="entry name" value="PROTEIN_KINASE_ST"/>
    <property type="match status" value="1"/>
</dbReference>
<evidence type="ECO:0000256" key="1">
    <source>
        <dbReference type="ARBA" id="ARBA00004162"/>
    </source>
</evidence>
<dbReference type="PANTHER" id="PTHR43289">
    <property type="entry name" value="MITOGEN-ACTIVATED PROTEIN KINASE KINASE KINASE 20-RELATED"/>
    <property type="match status" value="1"/>
</dbReference>
<dbReference type="GO" id="GO:0003755">
    <property type="term" value="F:peptidyl-prolyl cis-trans isomerase activity"/>
    <property type="evidence" value="ECO:0007669"/>
    <property type="project" value="InterPro"/>
</dbReference>
<dbReference type="AlphaFoldDB" id="A0A7I7YUU8"/>
<dbReference type="OrthoDB" id="9762169at2"/>
<dbReference type="InterPro" id="IPR002130">
    <property type="entry name" value="Cyclophilin-type_PPIase_dom"/>
</dbReference>
<accession>A0A7I7YUU8</accession>
<dbReference type="GO" id="GO:0005524">
    <property type="term" value="F:ATP binding"/>
    <property type="evidence" value="ECO:0007669"/>
    <property type="project" value="UniProtKB-UniRule"/>
</dbReference>
<dbReference type="InterPro" id="IPR017441">
    <property type="entry name" value="Protein_kinase_ATP_BS"/>
</dbReference>
<dbReference type="RefSeq" id="WP_085267259.1">
    <property type="nucleotide sequence ID" value="NZ_AP022614.1"/>
</dbReference>
<evidence type="ECO:0000256" key="8">
    <source>
        <dbReference type="ARBA" id="ARBA00022777"/>
    </source>
</evidence>
<dbReference type="EMBL" id="AP022614">
    <property type="protein sequence ID" value="BBZ44754.1"/>
    <property type="molecule type" value="Genomic_DNA"/>
</dbReference>